<evidence type="ECO:0000313" key="6">
    <source>
        <dbReference type="EMBL" id="KAF2256925.1"/>
    </source>
</evidence>
<evidence type="ECO:0000256" key="1">
    <source>
        <dbReference type="ARBA" id="ARBA00022669"/>
    </source>
</evidence>
<dbReference type="RefSeq" id="XP_033691929.1">
    <property type="nucleotide sequence ID" value="XM_033832554.1"/>
</dbReference>
<evidence type="ECO:0000259" key="5">
    <source>
        <dbReference type="PROSITE" id="PS51782"/>
    </source>
</evidence>
<proteinExistence type="predicted"/>
<feature type="domain" description="LysM" evidence="5">
    <location>
        <begin position="31"/>
        <end position="77"/>
    </location>
</feature>
<dbReference type="Gene3D" id="3.10.350.10">
    <property type="entry name" value="LysM domain"/>
    <property type="match status" value="3"/>
</dbReference>
<dbReference type="EMBL" id="ML987189">
    <property type="protein sequence ID" value="KAF2256925.1"/>
    <property type="molecule type" value="Genomic_DNA"/>
</dbReference>
<dbReference type="AlphaFoldDB" id="A0A6A6J254"/>
<evidence type="ECO:0000256" key="3">
    <source>
        <dbReference type="ARBA" id="ARBA00023026"/>
    </source>
</evidence>
<keyword evidence="1" id="KW-0147">Chitin-binding</keyword>
<dbReference type="GeneID" id="54585884"/>
<dbReference type="OrthoDB" id="5985073at2759"/>
<evidence type="ECO:0000256" key="4">
    <source>
        <dbReference type="SAM" id="SignalP"/>
    </source>
</evidence>
<dbReference type="InterPro" id="IPR018392">
    <property type="entry name" value="LysM"/>
</dbReference>
<dbReference type="PROSITE" id="PS51782">
    <property type="entry name" value="LYSM"/>
    <property type="match status" value="2"/>
</dbReference>
<dbReference type="PANTHER" id="PTHR34997:SF2">
    <property type="entry name" value="LYSM DOMAIN-CONTAINING PROTEIN-RELATED"/>
    <property type="match status" value="1"/>
</dbReference>
<dbReference type="Proteomes" id="UP000800094">
    <property type="component" value="Unassembled WGS sequence"/>
</dbReference>
<evidence type="ECO:0000313" key="7">
    <source>
        <dbReference type="Proteomes" id="UP000800094"/>
    </source>
</evidence>
<keyword evidence="2 4" id="KW-0732">Signal</keyword>
<dbReference type="Pfam" id="PF01476">
    <property type="entry name" value="LysM"/>
    <property type="match status" value="1"/>
</dbReference>
<feature type="signal peptide" evidence="4">
    <location>
        <begin position="1"/>
        <end position="15"/>
    </location>
</feature>
<reference evidence="6" key="1">
    <citation type="journal article" date="2020" name="Stud. Mycol.">
        <title>101 Dothideomycetes genomes: a test case for predicting lifestyles and emergence of pathogens.</title>
        <authorList>
            <person name="Haridas S."/>
            <person name="Albert R."/>
            <person name="Binder M."/>
            <person name="Bloem J."/>
            <person name="Labutti K."/>
            <person name="Salamov A."/>
            <person name="Andreopoulos B."/>
            <person name="Baker S."/>
            <person name="Barry K."/>
            <person name="Bills G."/>
            <person name="Bluhm B."/>
            <person name="Cannon C."/>
            <person name="Castanera R."/>
            <person name="Culley D."/>
            <person name="Daum C."/>
            <person name="Ezra D."/>
            <person name="Gonzalez J."/>
            <person name="Henrissat B."/>
            <person name="Kuo A."/>
            <person name="Liang C."/>
            <person name="Lipzen A."/>
            <person name="Lutzoni F."/>
            <person name="Magnuson J."/>
            <person name="Mondo S."/>
            <person name="Nolan M."/>
            <person name="Ohm R."/>
            <person name="Pangilinan J."/>
            <person name="Park H.-J."/>
            <person name="Ramirez L."/>
            <person name="Alfaro M."/>
            <person name="Sun H."/>
            <person name="Tritt A."/>
            <person name="Yoshinaga Y."/>
            <person name="Zwiers L.-H."/>
            <person name="Turgeon B."/>
            <person name="Goodwin S."/>
            <person name="Spatafora J."/>
            <person name="Crous P."/>
            <person name="Grigoriev I."/>
        </authorList>
    </citation>
    <scope>NUCLEOTIDE SEQUENCE</scope>
    <source>
        <strain evidence="6">CBS 122368</strain>
    </source>
</reference>
<name>A0A6A6J254_9PLEO</name>
<organism evidence="6 7">
    <name type="scientific">Trematosphaeria pertusa</name>
    <dbReference type="NCBI Taxonomy" id="390896"/>
    <lineage>
        <taxon>Eukaryota</taxon>
        <taxon>Fungi</taxon>
        <taxon>Dikarya</taxon>
        <taxon>Ascomycota</taxon>
        <taxon>Pezizomycotina</taxon>
        <taxon>Dothideomycetes</taxon>
        <taxon>Pleosporomycetidae</taxon>
        <taxon>Pleosporales</taxon>
        <taxon>Massarineae</taxon>
        <taxon>Trematosphaeriaceae</taxon>
        <taxon>Trematosphaeria</taxon>
    </lineage>
</organism>
<keyword evidence="3" id="KW-0843">Virulence</keyword>
<accession>A0A6A6J254</accession>
<dbReference type="PANTHER" id="PTHR34997">
    <property type="entry name" value="AM15"/>
    <property type="match status" value="1"/>
</dbReference>
<dbReference type="InterPro" id="IPR036779">
    <property type="entry name" value="LysM_dom_sf"/>
</dbReference>
<keyword evidence="7" id="KW-1185">Reference proteome</keyword>
<dbReference type="GO" id="GO:0008061">
    <property type="term" value="F:chitin binding"/>
    <property type="evidence" value="ECO:0007669"/>
    <property type="project" value="UniProtKB-KW"/>
</dbReference>
<feature type="domain" description="LysM" evidence="5">
    <location>
        <begin position="96"/>
        <end position="146"/>
    </location>
</feature>
<protein>
    <recommendedName>
        <fullName evidence="5">LysM domain-containing protein</fullName>
    </recommendedName>
</protein>
<evidence type="ECO:0000256" key="2">
    <source>
        <dbReference type="ARBA" id="ARBA00022729"/>
    </source>
</evidence>
<gene>
    <name evidence="6" type="ORF">BU26DRAFT_558359</name>
</gene>
<dbReference type="CDD" id="cd00118">
    <property type="entry name" value="LysM"/>
    <property type="match status" value="1"/>
</dbReference>
<sequence length="212" mass="22768">MKSLLVATLLSLTSAAAVKRWCPPVIPSCTARYYVTAGQTCQGVADAAGIQLDKFYDLNPSINDVCTNMLAWCEYCVAGDTGNTGGCPQTAPGCTLSEVVQSGDICWDLLNQPAPGDWALFAEFRALNPTINEGCTNLMVGCQYCLPDTPADDCEAAGGTWSNPVYSGQSCWDLIGGYGDWDRLEQFYTLNPTVWRGCANLQIGEKYCIPSA</sequence>
<dbReference type="InterPro" id="IPR052210">
    <property type="entry name" value="LysM1-like"/>
</dbReference>
<feature type="chain" id="PRO_5025392691" description="LysM domain-containing protein" evidence="4">
    <location>
        <begin position="16"/>
        <end position="212"/>
    </location>
</feature>